<evidence type="ECO:0000256" key="5">
    <source>
        <dbReference type="SAM" id="MobiDB-lite"/>
    </source>
</evidence>
<name>A0A1B0GIK9_LUTLO</name>
<keyword evidence="8" id="KW-1185">Reference proteome</keyword>
<sequence>MMAKDETKNAESQSSAKEDSYQFDDDENELTNLNWLTELKNGYMQLADGPVLDIPMTRFNKFLDELRSDRDKYKENEEYYKMNSQTKPPFNYAHLIGISLMENGRMTLQQVYDWIQSSFAYYRLCNTNWQSSIRHNLSLGYFFKNTARGGNERGKGGYWELALDSRKSYKKRHKRAKKAAENENSATVKPPGRSFLRRVKMKTAPKGRCATNEKTNGIPGSSSAAVPEIAGQEALATTNVAKDTPSLLLVSTDDVTLNSKIFAENEVPQPVDDVEIPYFINTNSPNVIVEPLPYNLPPLDDYNFASSFNEQRIFEDLLEYENELL</sequence>
<dbReference type="InterPro" id="IPR001766">
    <property type="entry name" value="Fork_head_dom"/>
</dbReference>
<dbReference type="SMART" id="SM00339">
    <property type="entry name" value="FH"/>
    <property type="match status" value="1"/>
</dbReference>
<dbReference type="VEuPathDB" id="VectorBase:LLONM1_009791"/>
<dbReference type="GO" id="GO:0000978">
    <property type="term" value="F:RNA polymerase II cis-regulatory region sequence-specific DNA binding"/>
    <property type="evidence" value="ECO:0007669"/>
    <property type="project" value="TreeGrafter"/>
</dbReference>
<dbReference type="EMBL" id="AJWK01014248">
    <property type="status" value="NOT_ANNOTATED_CDS"/>
    <property type="molecule type" value="Genomic_DNA"/>
</dbReference>
<dbReference type="AlphaFoldDB" id="A0A1B0GIK9"/>
<dbReference type="PANTHER" id="PTHR11829">
    <property type="entry name" value="FORKHEAD BOX PROTEIN"/>
    <property type="match status" value="1"/>
</dbReference>
<evidence type="ECO:0000313" key="8">
    <source>
        <dbReference type="Proteomes" id="UP000092461"/>
    </source>
</evidence>
<dbReference type="CDD" id="cd00059">
    <property type="entry name" value="FH_FOX"/>
    <property type="match status" value="1"/>
</dbReference>
<protein>
    <recommendedName>
        <fullName evidence="6">Fork-head domain-containing protein</fullName>
    </recommendedName>
</protein>
<evidence type="ECO:0000256" key="1">
    <source>
        <dbReference type="ARBA" id="ARBA00022473"/>
    </source>
</evidence>
<reference evidence="7" key="1">
    <citation type="submission" date="2020-05" db="UniProtKB">
        <authorList>
            <consortium name="EnsemblMetazoa"/>
        </authorList>
    </citation>
    <scope>IDENTIFICATION</scope>
    <source>
        <strain evidence="7">Jacobina</strain>
    </source>
</reference>
<comment type="subcellular location">
    <subcellularLocation>
        <location evidence="4">Nucleus</location>
    </subcellularLocation>
</comment>
<dbReference type="PRINTS" id="PR00053">
    <property type="entry name" value="FORKHEAD"/>
</dbReference>
<dbReference type="InterPro" id="IPR050211">
    <property type="entry name" value="FOX_domain-containing"/>
</dbReference>
<dbReference type="PROSITE" id="PS00658">
    <property type="entry name" value="FORK_HEAD_2"/>
    <property type="match status" value="1"/>
</dbReference>
<organism evidence="7 8">
    <name type="scientific">Lutzomyia longipalpis</name>
    <name type="common">Sand fly</name>
    <dbReference type="NCBI Taxonomy" id="7200"/>
    <lineage>
        <taxon>Eukaryota</taxon>
        <taxon>Metazoa</taxon>
        <taxon>Ecdysozoa</taxon>
        <taxon>Arthropoda</taxon>
        <taxon>Hexapoda</taxon>
        <taxon>Insecta</taxon>
        <taxon>Pterygota</taxon>
        <taxon>Neoptera</taxon>
        <taxon>Endopterygota</taxon>
        <taxon>Diptera</taxon>
        <taxon>Nematocera</taxon>
        <taxon>Psychodoidea</taxon>
        <taxon>Psychodidae</taxon>
        <taxon>Lutzomyia</taxon>
        <taxon>Lutzomyia</taxon>
    </lineage>
</organism>
<proteinExistence type="predicted"/>
<evidence type="ECO:0000256" key="4">
    <source>
        <dbReference type="PROSITE-ProRule" id="PRU00089"/>
    </source>
</evidence>
<feature type="DNA-binding region" description="Fork-head" evidence="4">
    <location>
        <begin position="87"/>
        <end position="175"/>
    </location>
</feature>
<evidence type="ECO:0000313" key="7">
    <source>
        <dbReference type="EnsemblMetazoa" id="LLOJ004573-PA"/>
    </source>
</evidence>
<dbReference type="VEuPathDB" id="VectorBase:LLOJ004573"/>
<feature type="domain" description="Fork-head" evidence="6">
    <location>
        <begin position="87"/>
        <end position="175"/>
    </location>
</feature>
<dbReference type="Proteomes" id="UP000092461">
    <property type="component" value="Unassembled WGS sequence"/>
</dbReference>
<dbReference type="Pfam" id="PF00250">
    <property type="entry name" value="Forkhead"/>
    <property type="match status" value="1"/>
</dbReference>
<keyword evidence="1" id="KW-0217">Developmental protein</keyword>
<evidence type="ECO:0000256" key="3">
    <source>
        <dbReference type="ARBA" id="ARBA00023242"/>
    </source>
</evidence>
<dbReference type="InterPro" id="IPR030456">
    <property type="entry name" value="TF_fork_head_CS_2"/>
</dbReference>
<dbReference type="InterPro" id="IPR036388">
    <property type="entry name" value="WH-like_DNA-bd_sf"/>
</dbReference>
<dbReference type="EnsemblMetazoa" id="LLOJ004573-RA">
    <property type="protein sequence ID" value="LLOJ004573-PA"/>
    <property type="gene ID" value="LLOJ004573"/>
</dbReference>
<dbReference type="SUPFAM" id="SSF46785">
    <property type="entry name" value="Winged helix' DNA-binding domain"/>
    <property type="match status" value="1"/>
</dbReference>
<dbReference type="GO" id="GO:0005634">
    <property type="term" value="C:nucleus"/>
    <property type="evidence" value="ECO:0007669"/>
    <property type="project" value="UniProtKB-SubCell"/>
</dbReference>
<dbReference type="Gene3D" id="1.10.10.10">
    <property type="entry name" value="Winged helix-like DNA-binding domain superfamily/Winged helix DNA-binding domain"/>
    <property type="match status" value="1"/>
</dbReference>
<dbReference type="GO" id="GO:0000981">
    <property type="term" value="F:DNA-binding transcription factor activity, RNA polymerase II-specific"/>
    <property type="evidence" value="ECO:0007669"/>
    <property type="project" value="TreeGrafter"/>
</dbReference>
<evidence type="ECO:0000259" key="6">
    <source>
        <dbReference type="PROSITE" id="PS50039"/>
    </source>
</evidence>
<feature type="region of interest" description="Disordered" evidence="5">
    <location>
        <begin position="1"/>
        <end position="25"/>
    </location>
</feature>
<accession>A0A1B0GIK9</accession>
<dbReference type="PANTHER" id="PTHR11829:SF343">
    <property type="entry name" value="FORK-HEAD DOMAIN-CONTAINING PROTEIN"/>
    <property type="match status" value="1"/>
</dbReference>
<dbReference type="InterPro" id="IPR036390">
    <property type="entry name" value="WH_DNA-bd_sf"/>
</dbReference>
<dbReference type="PROSITE" id="PS50039">
    <property type="entry name" value="FORK_HEAD_3"/>
    <property type="match status" value="1"/>
</dbReference>
<keyword evidence="2 4" id="KW-0238">DNA-binding</keyword>
<evidence type="ECO:0000256" key="2">
    <source>
        <dbReference type="ARBA" id="ARBA00023125"/>
    </source>
</evidence>
<keyword evidence="3 4" id="KW-0539">Nucleus</keyword>